<reference evidence="1" key="1">
    <citation type="submission" date="2017-05" db="UniProtKB">
        <authorList>
            <consortium name="EnsemblMetazoa"/>
        </authorList>
    </citation>
    <scope>IDENTIFICATION</scope>
</reference>
<sequence>MEGWFIGRVAYKVDKEMVKFILRDTGITSHDYLSVKALDKAIAAYEEGSRSRLYGGIFTSREQVEKANENWDRLEGALGPQFLLYEAINELQYQCPFSERVKPLSEDEITEYLATEEDEQEKNTTLQLLHILNYLVE</sequence>
<accession>A0A1X7UHQ0</accession>
<dbReference type="EnsemblMetazoa" id="Aqu2.1.27001_001">
    <property type="protein sequence ID" value="Aqu2.1.27001_001"/>
    <property type="gene ID" value="Aqu2.1.27001"/>
</dbReference>
<evidence type="ECO:0000313" key="1">
    <source>
        <dbReference type="EnsemblMetazoa" id="Aqu2.1.27001_001"/>
    </source>
</evidence>
<proteinExistence type="predicted"/>
<dbReference type="InParanoid" id="A0A1X7UHQ0"/>
<protein>
    <submittedName>
        <fullName evidence="1">Uncharacterized protein</fullName>
    </submittedName>
</protein>
<name>A0A1X7UHQ0_AMPQE</name>
<dbReference type="AlphaFoldDB" id="A0A1X7UHQ0"/>
<organism evidence="1">
    <name type="scientific">Amphimedon queenslandica</name>
    <name type="common">Sponge</name>
    <dbReference type="NCBI Taxonomy" id="400682"/>
    <lineage>
        <taxon>Eukaryota</taxon>
        <taxon>Metazoa</taxon>
        <taxon>Porifera</taxon>
        <taxon>Demospongiae</taxon>
        <taxon>Heteroscleromorpha</taxon>
        <taxon>Haplosclerida</taxon>
        <taxon>Niphatidae</taxon>
        <taxon>Amphimedon</taxon>
    </lineage>
</organism>